<organism evidence="2 3">
    <name type="scientific">Candidatus Criblamydia sequanensis CRIB-18</name>
    <dbReference type="NCBI Taxonomy" id="1437425"/>
    <lineage>
        <taxon>Bacteria</taxon>
        <taxon>Pseudomonadati</taxon>
        <taxon>Chlamydiota</taxon>
        <taxon>Chlamydiia</taxon>
        <taxon>Parachlamydiales</taxon>
        <taxon>Candidatus Criblamydiaceae</taxon>
        <taxon>Candidatus Criblamydia</taxon>
    </lineage>
</organism>
<gene>
    <name evidence="2" type="primary">sycd5</name>
    <name evidence="2" type="ORF">CSEC_0556</name>
</gene>
<dbReference type="Gene3D" id="1.25.40.10">
    <property type="entry name" value="Tetratricopeptide repeat domain"/>
    <property type="match status" value="1"/>
</dbReference>
<dbReference type="OrthoDB" id="8591320at2"/>
<dbReference type="InterPro" id="IPR005415">
    <property type="entry name" value="T3SS_Ca_resp_chp_LcrH/SycD"/>
</dbReference>
<evidence type="ECO:0000256" key="1">
    <source>
        <dbReference type="ARBA" id="ARBA00010244"/>
    </source>
</evidence>
<dbReference type="PANTHER" id="PTHR12558:SF13">
    <property type="entry name" value="CELL DIVISION CYCLE PROTEIN 27 HOMOLOG"/>
    <property type="match status" value="1"/>
</dbReference>
<proteinExistence type="inferred from homology"/>
<comment type="caution">
    <text evidence="2">The sequence shown here is derived from an EMBL/GenBank/DDBJ whole genome shotgun (WGS) entry which is preliminary data.</text>
</comment>
<dbReference type="InterPro" id="IPR019734">
    <property type="entry name" value="TPR_rpt"/>
</dbReference>
<dbReference type="EMBL" id="CCEJ010000003">
    <property type="protein sequence ID" value="CDR33390.1"/>
    <property type="molecule type" value="Genomic_DNA"/>
</dbReference>
<dbReference type="InterPro" id="IPR011990">
    <property type="entry name" value="TPR-like_helical_dom_sf"/>
</dbReference>
<dbReference type="SUPFAM" id="SSF48452">
    <property type="entry name" value="TPR-like"/>
    <property type="match status" value="1"/>
</dbReference>
<dbReference type="SMART" id="SM00028">
    <property type="entry name" value="TPR"/>
    <property type="match status" value="3"/>
</dbReference>
<evidence type="ECO:0000313" key="3">
    <source>
        <dbReference type="Proteomes" id="UP000031552"/>
    </source>
</evidence>
<dbReference type="PRINTS" id="PR01595">
    <property type="entry name" value="SYCDCHAPRONE"/>
</dbReference>
<dbReference type="InterPro" id="IPR011716">
    <property type="entry name" value="TPR-3"/>
</dbReference>
<dbReference type="Pfam" id="PF07720">
    <property type="entry name" value="TPR_3"/>
    <property type="match status" value="2"/>
</dbReference>
<keyword evidence="3" id="KW-1185">Reference proteome</keyword>
<dbReference type="STRING" id="1437425.CSEC_0556"/>
<name>A0A090D0L5_9BACT</name>
<dbReference type="AlphaFoldDB" id="A0A090D0L5"/>
<evidence type="ECO:0000313" key="2">
    <source>
        <dbReference type="EMBL" id="CDR33390.1"/>
    </source>
</evidence>
<accession>A0A090D0L5</accession>
<reference evidence="2" key="1">
    <citation type="submission" date="2013-12" db="EMBL/GenBank/DDBJ databases">
        <authorList>
            <person name="Linke B."/>
        </authorList>
    </citation>
    <scope>NUCLEOTIDE SEQUENCE [LARGE SCALE GENOMIC DNA]</scope>
    <source>
        <strain evidence="2">CRIB-18</strain>
    </source>
</reference>
<sequence length="168" mass="19459">MDKVLSEIDSDKLPLDLKKVLEDFDPETADLKNLRAIDDSLVESLYSFAFGFYEAGKYQEALNFFILLTAVRRKDGRFWKGLGATFQLLKRYPEAVDAYSMAAFMDEKEQDPYTHFHAAECLYSMNEFKRAIQALKSVKALTKGKEKYYALNKRVDVLGKMWKKLNII</sequence>
<dbReference type="RefSeq" id="WP_053331713.1">
    <property type="nucleotide sequence ID" value="NZ_CCEJ010000003.1"/>
</dbReference>
<reference evidence="2" key="2">
    <citation type="submission" date="2014-09" db="EMBL/GenBank/DDBJ databases">
        <title>Criblamydia sequanensis harbors a mega-plasmid encoding arsenite resistance.</title>
        <authorList>
            <person name="Bertelli C."/>
            <person name="Goesmann A."/>
            <person name="Greub G."/>
        </authorList>
    </citation>
    <scope>NUCLEOTIDE SEQUENCE [LARGE SCALE GENOMIC DNA]</scope>
    <source>
        <strain evidence="2">CRIB-18</strain>
    </source>
</reference>
<dbReference type="Proteomes" id="UP000031552">
    <property type="component" value="Unassembled WGS sequence"/>
</dbReference>
<dbReference type="NCBIfam" id="TIGR02552">
    <property type="entry name" value="LcrH_SycD"/>
    <property type="match status" value="1"/>
</dbReference>
<dbReference type="eggNOG" id="COG0457">
    <property type="taxonomic scope" value="Bacteria"/>
</dbReference>
<dbReference type="PANTHER" id="PTHR12558">
    <property type="entry name" value="CELL DIVISION CYCLE 16,23,27"/>
    <property type="match status" value="1"/>
</dbReference>
<protein>
    <submittedName>
        <fullName evidence="2">Type III secretion system chaperone</fullName>
    </submittedName>
</protein>
<comment type="similarity">
    <text evidence="1">Belongs to the LcrH/SycD chaperone family.</text>
</comment>